<keyword evidence="5 7" id="KW-1133">Transmembrane helix</keyword>
<keyword evidence="3 7" id="KW-0812">Transmembrane</keyword>
<evidence type="ECO:0000256" key="4">
    <source>
        <dbReference type="ARBA" id="ARBA00022859"/>
    </source>
</evidence>
<keyword evidence="11" id="KW-1185">Reference proteome</keyword>
<dbReference type="GO" id="GO:0016239">
    <property type="term" value="P:positive regulation of macroautophagy"/>
    <property type="evidence" value="ECO:0007669"/>
    <property type="project" value="TreeGrafter"/>
</dbReference>
<evidence type="ECO:0000256" key="1">
    <source>
        <dbReference type="ARBA" id="ARBA00004141"/>
    </source>
</evidence>
<dbReference type="PANTHER" id="PTHR34339">
    <property type="entry name" value="STIMULATOR OF INTERFERON GENES PROTEIN"/>
    <property type="match status" value="1"/>
</dbReference>
<sequence>MCLITEEFQHQQTRYQGKWKDVFDSTFAFGSYRLGIVIVGVVSFLIVCFALYENYEAFSRPDYAILFALNCFLMPQLKFLVGLRELSAVETSELNERKNKNVADGLAWGFYFGYLKLVLPELLNRIGLSDQFRFKITEKKLFILLPKTCYTYDDIEDADSRVKFAGHLPELKKSRAGIKERSYKHAVHRVEMPRPDGKIDEYHFVLEYACSLMSLYDMSVHAEAPFTAQERDHQVMLFIRKLTEILDGCPDCKGKYKLVPISGNETNKIADVLVGMHNAANLDVGADD</sequence>
<keyword evidence="4" id="KW-0391">Immunity</keyword>
<dbReference type="Proteomes" id="UP001163046">
    <property type="component" value="Unassembled WGS sequence"/>
</dbReference>
<dbReference type="InterPro" id="IPR055434">
    <property type="entry name" value="STING_TM"/>
</dbReference>
<evidence type="ECO:0000256" key="2">
    <source>
        <dbReference type="ARBA" id="ARBA00022588"/>
    </source>
</evidence>
<comment type="caution">
    <text evidence="10">The sequence shown here is derived from an EMBL/GenBank/DDBJ whole genome shotgun (WGS) entry which is preliminary data.</text>
</comment>
<organism evidence="10 11">
    <name type="scientific">Desmophyllum pertusum</name>
    <dbReference type="NCBI Taxonomy" id="174260"/>
    <lineage>
        <taxon>Eukaryota</taxon>
        <taxon>Metazoa</taxon>
        <taxon>Cnidaria</taxon>
        <taxon>Anthozoa</taxon>
        <taxon>Hexacorallia</taxon>
        <taxon>Scleractinia</taxon>
        <taxon>Caryophylliina</taxon>
        <taxon>Caryophylliidae</taxon>
        <taxon>Desmophyllum</taxon>
    </lineage>
</organism>
<feature type="domain" description="STING ligand-binding" evidence="8">
    <location>
        <begin position="101"/>
        <end position="267"/>
    </location>
</feature>
<feature type="transmembrane region" description="Helical" evidence="7">
    <location>
        <begin position="32"/>
        <end position="52"/>
    </location>
</feature>
<evidence type="ECO:0000259" key="9">
    <source>
        <dbReference type="Pfam" id="PF23417"/>
    </source>
</evidence>
<comment type="subcellular location">
    <subcellularLocation>
        <location evidence="1">Membrane</location>
        <topology evidence="1">Multi-pass membrane protein</topology>
    </subcellularLocation>
</comment>
<dbReference type="InterPro" id="IPR029158">
    <property type="entry name" value="STING"/>
</dbReference>
<dbReference type="GO" id="GO:0002218">
    <property type="term" value="P:activation of innate immune response"/>
    <property type="evidence" value="ECO:0007669"/>
    <property type="project" value="InterPro"/>
</dbReference>
<evidence type="ECO:0000256" key="6">
    <source>
        <dbReference type="ARBA" id="ARBA00023136"/>
    </source>
</evidence>
<keyword evidence="2" id="KW-0399">Innate immunity</keyword>
<dbReference type="PANTHER" id="PTHR34339:SF1">
    <property type="entry name" value="STIMULATOR OF INTERFERON GENES PROTEIN"/>
    <property type="match status" value="1"/>
</dbReference>
<dbReference type="GO" id="GO:0061507">
    <property type="term" value="F:2',3'-cyclic GMP-AMP binding"/>
    <property type="evidence" value="ECO:0007669"/>
    <property type="project" value="TreeGrafter"/>
</dbReference>
<dbReference type="GO" id="GO:0061709">
    <property type="term" value="P:reticulophagy"/>
    <property type="evidence" value="ECO:0007669"/>
    <property type="project" value="TreeGrafter"/>
</dbReference>
<dbReference type="GO" id="GO:0045087">
    <property type="term" value="P:innate immune response"/>
    <property type="evidence" value="ECO:0007669"/>
    <property type="project" value="UniProtKB-KW"/>
</dbReference>
<keyword evidence="6 7" id="KW-0472">Membrane</keyword>
<feature type="domain" description="STING transmembrane" evidence="9">
    <location>
        <begin position="2"/>
        <end position="99"/>
    </location>
</feature>
<dbReference type="Gene3D" id="1.20.5.5200">
    <property type="match status" value="1"/>
</dbReference>
<dbReference type="GO" id="GO:0035438">
    <property type="term" value="F:cyclic-di-GMP binding"/>
    <property type="evidence" value="ECO:0007669"/>
    <property type="project" value="TreeGrafter"/>
</dbReference>
<dbReference type="Pfam" id="PF15009">
    <property type="entry name" value="STING_LBD"/>
    <property type="match status" value="1"/>
</dbReference>
<evidence type="ECO:0000259" key="8">
    <source>
        <dbReference type="Pfam" id="PF15009"/>
    </source>
</evidence>
<dbReference type="GO" id="GO:0032481">
    <property type="term" value="P:positive regulation of type I interferon production"/>
    <property type="evidence" value="ECO:0007669"/>
    <property type="project" value="InterPro"/>
</dbReference>
<dbReference type="GO" id="GO:0005789">
    <property type="term" value="C:endoplasmic reticulum membrane"/>
    <property type="evidence" value="ECO:0007669"/>
    <property type="project" value="TreeGrafter"/>
</dbReference>
<dbReference type="InterPro" id="IPR055432">
    <property type="entry name" value="STING_LBD"/>
</dbReference>
<evidence type="ECO:0008006" key="12">
    <source>
        <dbReference type="Google" id="ProtNLM"/>
    </source>
</evidence>
<dbReference type="GO" id="GO:0000045">
    <property type="term" value="P:autophagosome assembly"/>
    <property type="evidence" value="ECO:0007669"/>
    <property type="project" value="TreeGrafter"/>
</dbReference>
<name>A0A9W9Z599_9CNID</name>
<gene>
    <name evidence="10" type="ORF">OS493_001933</name>
</gene>
<evidence type="ECO:0000256" key="5">
    <source>
        <dbReference type="ARBA" id="ARBA00022989"/>
    </source>
</evidence>
<reference evidence="10" key="1">
    <citation type="submission" date="2023-01" db="EMBL/GenBank/DDBJ databases">
        <title>Genome assembly of the deep-sea coral Lophelia pertusa.</title>
        <authorList>
            <person name="Herrera S."/>
            <person name="Cordes E."/>
        </authorList>
    </citation>
    <scope>NUCLEOTIDE SEQUENCE</scope>
    <source>
        <strain evidence="10">USNM1676648</strain>
        <tissue evidence="10">Polyp</tissue>
    </source>
</reference>
<proteinExistence type="predicted"/>
<evidence type="ECO:0000256" key="7">
    <source>
        <dbReference type="SAM" id="Phobius"/>
    </source>
</evidence>
<dbReference type="OrthoDB" id="6053839at2759"/>
<protein>
    <recommendedName>
        <fullName evidence="12">Stimulator of interferon genes protein</fullName>
    </recommendedName>
</protein>
<dbReference type="Gene3D" id="3.40.50.12100">
    <property type="entry name" value="Stimulator of interferon genes protein"/>
    <property type="match status" value="1"/>
</dbReference>
<dbReference type="GO" id="GO:0005776">
    <property type="term" value="C:autophagosome"/>
    <property type="evidence" value="ECO:0007669"/>
    <property type="project" value="TreeGrafter"/>
</dbReference>
<evidence type="ECO:0000313" key="10">
    <source>
        <dbReference type="EMBL" id="KAJ7375190.1"/>
    </source>
</evidence>
<dbReference type="InterPro" id="IPR038623">
    <property type="entry name" value="STING_C_sf"/>
</dbReference>
<evidence type="ECO:0000256" key="3">
    <source>
        <dbReference type="ARBA" id="ARBA00022692"/>
    </source>
</evidence>
<evidence type="ECO:0000313" key="11">
    <source>
        <dbReference type="Proteomes" id="UP001163046"/>
    </source>
</evidence>
<dbReference type="EMBL" id="MU826826">
    <property type="protein sequence ID" value="KAJ7375190.1"/>
    <property type="molecule type" value="Genomic_DNA"/>
</dbReference>
<accession>A0A9W9Z599</accession>
<dbReference type="Pfam" id="PF23417">
    <property type="entry name" value="STING_TM"/>
    <property type="match status" value="1"/>
</dbReference>
<dbReference type="AlphaFoldDB" id="A0A9W9Z599"/>